<protein>
    <submittedName>
        <fullName evidence="2">Uncharacterized protein</fullName>
    </submittedName>
</protein>
<accession>A0A9W4USK3</accession>
<name>A0A9W4USK3_9PLEO</name>
<dbReference type="AlphaFoldDB" id="A0A9W4USK3"/>
<keyword evidence="1" id="KW-0472">Membrane</keyword>
<comment type="caution">
    <text evidence="2">The sequence shown here is derived from an EMBL/GenBank/DDBJ whole genome shotgun (WGS) entry which is preliminary data.</text>
</comment>
<evidence type="ECO:0000313" key="3">
    <source>
        <dbReference type="Proteomes" id="UP001152607"/>
    </source>
</evidence>
<evidence type="ECO:0000256" key="1">
    <source>
        <dbReference type="SAM" id="Phobius"/>
    </source>
</evidence>
<feature type="transmembrane region" description="Helical" evidence="1">
    <location>
        <begin position="20"/>
        <end position="38"/>
    </location>
</feature>
<evidence type="ECO:0000313" key="2">
    <source>
        <dbReference type="EMBL" id="CAI6341551.1"/>
    </source>
</evidence>
<keyword evidence="1" id="KW-0812">Transmembrane</keyword>
<proteinExistence type="predicted"/>
<keyword evidence="3" id="KW-1185">Reference proteome</keyword>
<gene>
    <name evidence="2" type="ORF">PDIGIT_LOCUS14750</name>
</gene>
<organism evidence="2 3">
    <name type="scientific">Periconia digitata</name>
    <dbReference type="NCBI Taxonomy" id="1303443"/>
    <lineage>
        <taxon>Eukaryota</taxon>
        <taxon>Fungi</taxon>
        <taxon>Dikarya</taxon>
        <taxon>Ascomycota</taxon>
        <taxon>Pezizomycotina</taxon>
        <taxon>Dothideomycetes</taxon>
        <taxon>Pleosporomycetidae</taxon>
        <taxon>Pleosporales</taxon>
        <taxon>Massarineae</taxon>
        <taxon>Periconiaceae</taxon>
        <taxon>Periconia</taxon>
    </lineage>
</organism>
<dbReference type="Proteomes" id="UP001152607">
    <property type="component" value="Unassembled WGS sequence"/>
</dbReference>
<dbReference type="EMBL" id="CAOQHR010000012">
    <property type="protein sequence ID" value="CAI6341551.1"/>
    <property type="molecule type" value="Genomic_DNA"/>
</dbReference>
<keyword evidence="1" id="KW-1133">Transmembrane helix</keyword>
<reference evidence="2" key="1">
    <citation type="submission" date="2023-01" db="EMBL/GenBank/DDBJ databases">
        <authorList>
            <person name="Van Ghelder C."/>
            <person name="Rancurel C."/>
        </authorList>
    </citation>
    <scope>NUCLEOTIDE SEQUENCE</scope>
    <source>
        <strain evidence="2">CNCM I-4278</strain>
    </source>
</reference>
<sequence length="59" mass="6954">MFFLPAASWMLYQGNYTYQYMVLLYFSGCSYQIVTMHIQRDRAQLPASRPLRLSHVTTS</sequence>